<gene>
    <name evidence="1" type="ORF">RB653_003311</name>
</gene>
<protein>
    <submittedName>
        <fullName evidence="1">Uncharacterized protein</fullName>
    </submittedName>
</protein>
<dbReference type="EMBL" id="JAVFKY010000009">
    <property type="protein sequence ID" value="KAK5574374.1"/>
    <property type="molecule type" value="Genomic_DNA"/>
</dbReference>
<keyword evidence="1" id="KW-0496">Mitochondrion</keyword>
<proteinExistence type="predicted"/>
<evidence type="ECO:0000313" key="2">
    <source>
        <dbReference type="Proteomes" id="UP001344447"/>
    </source>
</evidence>
<reference evidence="1 2" key="1">
    <citation type="submission" date="2023-11" db="EMBL/GenBank/DDBJ databases">
        <title>Dfirmibasis_genome.</title>
        <authorList>
            <person name="Edelbroek B."/>
            <person name="Kjellin J."/>
            <person name="Jerlstrom-Hultqvist J."/>
            <person name="Soderbom F."/>
        </authorList>
    </citation>
    <scope>NUCLEOTIDE SEQUENCE [LARGE SCALE GENOMIC DNA]</scope>
    <source>
        <strain evidence="1 2">TNS-C-14</strain>
    </source>
</reference>
<accession>A0AAN7TJH4</accession>
<geneLocation type="mitochondrion" evidence="1"/>
<keyword evidence="2" id="KW-1185">Reference proteome</keyword>
<comment type="caution">
    <text evidence="1">The sequence shown here is derived from an EMBL/GenBank/DDBJ whole genome shotgun (WGS) entry which is preliminary data.</text>
</comment>
<name>A0AAN7TJH4_9MYCE</name>
<evidence type="ECO:0000313" key="1">
    <source>
        <dbReference type="EMBL" id="KAK5574374.1"/>
    </source>
</evidence>
<organism evidence="1 2">
    <name type="scientific">Dictyostelium firmibasis</name>
    <dbReference type="NCBI Taxonomy" id="79012"/>
    <lineage>
        <taxon>Eukaryota</taxon>
        <taxon>Amoebozoa</taxon>
        <taxon>Evosea</taxon>
        <taxon>Eumycetozoa</taxon>
        <taxon>Dictyostelia</taxon>
        <taxon>Dictyosteliales</taxon>
        <taxon>Dictyosteliaceae</taxon>
        <taxon>Dictyostelium</taxon>
    </lineage>
</organism>
<dbReference type="AlphaFoldDB" id="A0AAN7TJH4"/>
<sequence>MKVTKKNFTKKRGVQTKQVIFSKKNGSYKNPINAKSAQNIVKKLPLSAYLRLVKARFFKNDTLKLTDILTTSMNRPQVLNIKEMGSAIDEGDSSKRIVAFNTPVKAVDYKVNLENVRPVERVLIKNINFPLKLKSLKETNQIGVVLKDEVSSLRSSRLHLLKVSYELQKRALNRKAVGVSYKKKIQNSRKSSLLTQLVLLKKREQQKQKRIRSLKTTVTSYATQRAMHLGRNEVAALQKKSKKKVGKLIRELTQKQRRLIKVKQKEERFKKQRYVFLKSKALPDYEKVLPLYFEIAREQDAYWKKRQEQYGKKRNKKKWVPRTKVQKKIVEKKLKRSKIRNEKKEQKIPGQLNTLKRLQQSNIEKILNNYKEPFTSTSRAIENRYITIESYLNETQQRTQIQLRKTITKQKELVKNKRVVEKHKKNVKIQIAKKLLTLVLKKQEKQEEIKKELIIKLILNILRGKGAANAEGKDTGLYQYLRGIKELLECKAQTVEYIDENMKMRLIQEVLPYKKLATIVETTQELLKKRIEVFRVENEKPRKRVEAKIYKAYKDKFVTKIREYAKVAKKRYRQYGKNIRNRYNILNNIIAEESQVYNLRLPKQRVKVPSLYKIYKMVRKNELSTYRRNRKRKVTPYLLKKKLRTIYNKIQFLKRQAIRDEKARLKGKKVPIRNVGAKKGKKRRKIEKKALRQGVLKIKLKRRNMFLVFQNLRTKKVEAVFSARQEYYRIFNSREPEAITQKRKKEMKSTALKPKGPIGRYISTEIFRRRVITQALLNLRHIVNYNVLDIELKKRTKHPIVKTILYKNWYVYSNEGLLRMYKFTKNKAHGSMRKKKRRRI</sequence>
<dbReference type="Proteomes" id="UP001344447">
    <property type="component" value="Unassembled WGS sequence"/>
</dbReference>